<dbReference type="EMBL" id="JAINUG010000341">
    <property type="protein sequence ID" value="KAJ8377745.1"/>
    <property type="molecule type" value="Genomic_DNA"/>
</dbReference>
<name>A0AAD7RD51_9TELE</name>
<dbReference type="Proteomes" id="UP001221898">
    <property type="component" value="Unassembled WGS sequence"/>
</dbReference>
<comment type="caution">
    <text evidence="1">The sequence shown here is derived from an EMBL/GenBank/DDBJ whole genome shotgun (WGS) entry which is preliminary data.</text>
</comment>
<reference evidence="1" key="1">
    <citation type="journal article" date="2023" name="Science">
        <title>Genome structures resolve the early diversification of teleost fishes.</title>
        <authorList>
            <person name="Parey E."/>
            <person name="Louis A."/>
            <person name="Montfort J."/>
            <person name="Bouchez O."/>
            <person name="Roques C."/>
            <person name="Iampietro C."/>
            <person name="Lluch J."/>
            <person name="Castinel A."/>
            <person name="Donnadieu C."/>
            <person name="Desvignes T."/>
            <person name="Floi Bucao C."/>
            <person name="Jouanno E."/>
            <person name="Wen M."/>
            <person name="Mejri S."/>
            <person name="Dirks R."/>
            <person name="Jansen H."/>
            <person name="Henkel C."/>
            <person name="Chen W.J."/>
            <person name="Zahm M."/>
            <person name="Cabau C."/>
            <person name="Klopp C."/>
            <person name="Thompson A.W."/>
            <person name="Robinson-Rechavi M."/>
            <person name="Braasch I."/>
            <person name="Lecointre G."/>
            <person name="Bobe J."/>
            <person name="Postlethwait J.H."/>
            <person name="Berthelot C."/>
            <person name="Roest Crollius H."/>
            <person name="Guiguen Y."/>
        </authorList>
    </citation>
    <scope>NUCLEOTIDE SEQUENCE</scope>
    <source>
        <strain evidence="1">NC1722</strain>
    </source>
</reference>
<protein>
    <submittedName>
        <fullName evidence="1">Uncharacterized protein</fullName>
    </submittedName>
</protein>
<evidence type="ECO:0000313" key="1">
    <source>
        <dbReference type="EMBL" id="KAJ8377745.1"/>
    </source>
</evidence>
<proteinExistence type="predicted"/>
<evidence type="ECO:0000313" key="2">
    <source>
        <dbReference type="Proteomes" id="UP001221898"/>
    </source>
</evidence>
<gene>
    <name evidence="1" type="ORF">AAFF_G00254180</name>
</gene>
<sequence>MSRSAICSCSSPPGLCSQAHSGASARKLAQLSLAQVRYVRAQLECMCQVLLYNRGTRLAHLYVSENGSEKETRAAEPWLRPALILNLDGCLFSHSPALQTALSGTQHFISPLCGRAGIRRSRPGRWSAGRLCFHRKRRAECHRSILIRFVRMRRIPSPRVTCVVARCVTR</sequence>
<organism evidence="1 2">
    <name type="scientific">Aldrovandia affinis</name>
    <dbReference type="NCBI Taxonomy" id="143900"/>
    <lineage>
        <taxon>Eukaryota</taxon>
        <taxon>Metazoa</taxon>
        <taxon>Chordata</taxon>
        <taxon>Craniata</taxon>
        <taxon>Vertebrata</taxon>
        <taxon>Euteleostomi</taxon>
        <taxon>Actinopterygii</taxon>
        <taxon>Neopterygii</taxon>
        <taxon>Teleostei</taxon>
        <taxon>Notacanthiformes</taxon>
        <taxon>Halosauridae</taxon>
        <taxon>Aldrovandia</taxon>
    </lineage>
</organism>
<keyword evidence="2" id="KW-1185">Reference proteome</keyword>
<accession>A0AAD7RD51</accession>
<dbReference type="AlphaFoldDB" id="A0AAD7RD51"/>